<dbReference type="eggNOG" id="COG3209">
    <property type="taxonomic scope" value="Bacteria"/>
</dbReference>
<dbReference type="EMBL" id="CP003349">
    <property type="protein sequence ID" value="AFD06657.1"/>
    <property type="molecule type" value="Genomic_DNA"/>
</dbReference>
<proteinExistence type="predicted"/>
<dbReference type="AlphaFoldDB" id="H8KTT2"/>
<accession>H8KTT2</accession>
<evidence type="ECO:0000313" key="1">
    <source>
        <dbReference type="EMBL" id="AFD06657.1"/>
    </source>
</evidence>
<dbReference type="HOGENOM" id="CLU_1577473_0_0_10"/>
<dbReference type="Gene3D" id="2.180.10.10">
    <property type="entry name" value="RHS repeat-associated core"/>
    <property type="match status" value="1"/>
</dbReference>
<gene>
    <name evidence="1" type="ordered locus">Solca_1589</name>
</gene>
<evidence type="ECO:0000313" key="2">
    <source>
        <dbReference type="Proteomes" id="UP000007590"/>
    </source>
</evidence>
<dbReference type="Proteomes" id="UP000007590">
    <property type="component" value="Chromosome"/>
</dbReference>
<dbReference type="InterPro" id="IPR022385">
    <property type="entry name" value="Rhs_assc_core"/>
</dbReference>
<keyword evidence="2" id="KW-1185">Reference proteome</keyword>
<reference evidence="1" key="1">
    <citation type="submission" date="2012-02" db="EMBL/GenBank/DDBJ databases">
        <title>The complete genome of Solitalea canadensis DSM 3403.</title>
        <authorList>
            <consortium name="US DOE Joint Genome Institute (JGI-PGF)"/>
            <person name="Lucas S."/>
            <person name="Copeland A."/>
            <person name="Lapidus A."/>
            <person name="Glavina del Rio T."/>
            <person name="Dalin E."/>
            <person name="Tice H."/>
            <person name="Bruce D."/>
            <person name="Goodwin L."/>
            <person name="Pitluck S."/>
            <person name="Peters L."/>
            <person name="Ovchinnikova G."/>
            <person name="Lu M."/>
            <person name="Kyrpides N."/>
            <person name="Mavromatis K."/>
            <person name="Ivanova N."/>
            <person name="Brettin T."/>
            <person name="Detter J.C."/>
            <person name="Han C."/>
            <person name="Larimer F."/>
            <person name="Land M."/>
            <person name="Hauser L."/>
            <person name="Markowitz V."/>
            <person name="Cheng J.-F."/>
            <person name="Hugenholtz P."/>
            <person name="Woyke T."/>
            <person name="Wu D."/>
            <person name="Spring S."/>
            <person name="Schroeder M."/>
            <person name="Kopitz M."/>
            <person name="Brambilla E."/>
            <person name="Klenk H.-P."/>
            <person name="Eisen J.A."/>
        </authorList>
    </citation>
    <scope>NUCLEOTIDE SEQUENCE</scope>
    <source>
        <strain evidence="1">DSM 3403</strain>
    </source>
</reference>
<sequence length="169" mass="18802">MRKGITSSSNNRYLYNGKELQEGLSQYDYGARFYDPLLGRWNVPDPKAELLEMSSPYVYSLNSPVNFIDKDGELPIYINGRVSSNNERASKNYWDTQLLRTIGSSGIPNPGGTMILVDGDRGIKDERVSDLHGGTSGNATARKVAGELAGKRDFQKILSQLERDPRLAK</sequence>
<dbReference type="NCBIfam" id="TIGR03696">
    <property type="entry name" value="Rhs_assc_core"/>
    <property type="match status" value="1"/>
</dbReference>
<name>H8KTT2_SOLCM</name>
<dbReference type="InterPro" id="IPR050708">
    <property type="entry name" value="T6SS_VgrG/RHS"/>
</dbReference>
<protein>
    <submittedName>
        <fullName evidence="1">RHS repeat-associated core domain protein</fullName>
    </submittedName>
</protein>
<dbReference type="KEGG" id="scn:Solca_1589"/>
<dbReference type="PANTHER" id="PTHR32305:SF15">
    <property type="entry name" value="PROTEIN RHSA-RELATED"/>
    <property type="match status" value="1"/>
</dbReference>
<dbReference type="PANTHER" id="PTHR32305">
    <property type="match status" value="1"/>
</dbReference>
<dbReference type="STRING" id="929556.Solca_1589"/>
<organism evidence="1 2">
    <name type="scientific">Solitalea canadensis (strain ATCC 29591 / DSM 3403 / JCM 21819 / LMG 8368 / NBRC 15130 / NCIMB 12057 / USAM 9D)</name>
    <name type="common">Flexibacter canadensis</name>
    <dbReference type="NCBI Taxonomy" id="929556"/>
    <lineage>
        <taxon>Bacteria</taxon>
        <taxon>Pseudomonadati</taxon>
        <taxon>Bacteroidota</taxon>
        <taxon>Sphingobacteriia</taxon>
        <taxon>Sphingobacteriales</taxon>
        <taxon>Sphingobacteriaceae</taxon>
        <taxon>Solitalea</taxon>
    </lineage>
</organism>